<evidence type="ECO:0000313" key="25">
    <source>
        <dbReference type="Proteomes" id="UP001524569"/>
    </source>
</evidence>
<gene>
    <name evidence="24" type="primary">folC</name>
    <name evidence="24" type="ORF">NP603_14765</name>
</gene>
<dbReference type="SUPFAM" id="SSF53623">
    <property type="entry name" value="MurD-like peptide ligases, catalytic domain"/>
    <property type="match status" value="1"/>
</dbReference>
<dbReference type="SUPFAM" id="SSF53244">
    <property type="entry name" value="MurD-like peptide ligases, peptide-binding domain"/>
    <property type="match status" value="1"/>
</dbReference>
<dbReference type="EMBL" id="JANIBM010000022">
    <property type="protein sequence ID" value="MCQ8182381.1"/>
    <property type="molecule type" value="Genomic_DNA"/>
</dbReference>
<dbReference type="GO" id="GO:0008841">
    <property type="term" value="F:dihydrofolate synthase activity"/>
    <property type="evidence" value="ECO:0007669"/>
    <property type="project" value="UniProtKB-EC"/>
</dbReference>
<dbReference type="InterPro" id="IPR036565">
    <property type="entry name" value="Mur-like_cat_sf"/>
</dbReference>
<comment type="caution">
    <text evidence="24">The sequence shown here is derived from an EMBL/GenBank/DDBJ whole genome shotgun (WGS) entry which is preliminary data.</text>
</comment>
<evidence type="ECO:0000256" key="7">
    <source>
        <dbReference type="ARBA" id="ARBA00019357"/>
    </source>
</evidence>
<evidence type="ECO:0000256" key="16">
    <source>
        <dbReference type="ARBA" id="ARBA00032510"/>
    </source>
</evidence>
<reference evidence="24 25" key="1">
    <citation type="submission" date="2022-07" db="EMBL/GenBank/DDBJ databases">
        <title>Methylomonas rivi sp. nov., Methylomonas rosea sp. nov., Methylomonas aureus sp. nov. and Methylomonas subterranea sp. nov., four novel methanotrophs isolated from a freshwater creek and the deep terrestrial subsurface.</title>
        <authorList>
            <person name="Abin C."/>
            <person name="Sankaranarayanan K."/>
            <person name="Garner C."/>
            <person name="Sindelar R."/>
            <person name="Kotary K."/>
            <person name="Garner R."/>
            <person name="Barclay S."/>
            <person name="Lawson P."/>
            <person name="Krumholz L."/>
        </authorList>
    </citation>
    <scope>NUCLEOTIDE SEQUENCE [LARGE SCALE GENOMIC DNA]</scope>
    <source>
        <strain evidence="24 25">SURF-1</strain>
    </source>
</reference>
<comment type="catalytic activity">
    <reaction evidence="17">
        <text>(6S)-5,6,7,8-tetrahydrofolyl-(gamma-L-Glu)(n) + L-glutamate + ATP = (6S)-5,6,7,8-tetrahydrofolyl-(gamma-L-Glu)(n+1) + ADP + phosphate + H(+)</text>
        <dbReference type="Rhea" id="RHEA:10580"/>
        <dbReference type="Rhea" id="RHEA-COMP:14738"/>
        <dbReference type="Rhea" id="RHEA-COMP:14740"/>
        <dbReference type="ChEBI" id="CHEBI:15378"/>
        <dbReference type="ChEBI" id="CHEBI:29985"/>
        <dbReference type="ChEBI" id="CHEBI:30616"/>
        <dbReference type="ChEBI" id="CHEBI:43474"/>
        <dbReference type="ChEBI" id="CHEBI:141005"/>
        <dbReference type="ChEBI" id="CHEBI:456216"/>
        <dbReference type="EC" id="6.3.2.17"/>
    </reaction>
</comment>
<evidence type="ECO:0000256" key="12">
    <source>
        <dbReference type="ARBA" id="ARBA00022842"/>
    </source>
</evidence>
<evidence type="ECO:0000256" key="8">
    <source>
        <dbReference type="ARBA" id="ARBA00022598"/>
    </source>
</evidence>
<comment type="catalytic activity">
    <reaction evidence="18">
        <text>10-formyltetrahydrofolyl-(gamma-L-Glu)(n) + L-glutamate + ATP = 10-formyltetrahydrofolyl-(gamma-L-Glu)(n+1) + ADP + phosphate + H(+)</text>
        <dbReference type="Rhea" id="RHEA:51904"/>
        <dbReference type="Rhea" id="RHEA-COMP:13088"/>
        <dbReference type="Rhea" id="RHEA-COMP:14300"/>
        <dbReference type="ChEBI" id="CHEBI:15378"/>
        <dbReference type="ChEBI" id="CHEBI:29985"/>
        <dbReference type="ChEBI" id="CHEBI:30616"/>
        <dbReference type="ChEBI" id="CHEBI:43474"/>
        <dbReference type="ChEBI" id="CHEBI:134413"/>
        <dbReference type="ChEBI" id="CHEBI:456216"/>
        <dbReference type="EC" id="6.3.2.17"/>
    </reaction>
</comment>
<dbReference type="GO" id="GO:0004326">
    <property type="term" value="F:tetrahydrofolylpolyglutamate synthase activity"/>
    <property type="evidence" value="ECO:0007669"/>
    <property type="project" value="UniProtKB-EC"/>
</dbReference>
<evidence type="ECO:0000256" key="21">
    <source>
        <dbReference type="PIRNR" id="PIRNR001563"/>
    </source>
</evidence>
<evidence type="ECO:0000256" key="5">
    <source>
        <dbReference type="ARBA" id="ARBA00013023"/>
    </source>
</evidence>
<keyword evidence="8 21" id="KW-0436">Ligase</keyword>
<evidence type="ECO:0000256" key="14">
    <source>
        <dbReference type="ARBA" id="ARBA00030048"/>
    </source>
</evidence>
<evidence type="ECO:0000256" key="17">
    <source>
        <dbReference type="ARBA" id="ARBA00047493"/>
    </source>
</evidence>
<dbReference type="PANTHER" id="PTHR11136:SF0">
    <property type="entry name" value="DIHYDROFOLATE SYNTHETASE-RELATED"/>
    <property type="match status" value="1"/>
</dbReference>
<keyword evidence="13" id="KW-0289">Folate biosynthesis</keyword>
<dbReference type="PIRSF" id="PIRSF001563">
    <property type="entry name" value="Folylpolyglu_synth"/>
    <property type="match status" value="1"/>
</dbReference>
<accession>A0ABT1UK26</accession>
<dbReference type="InterPro" id="IPR013221">
    <property type="entry name" value="Mur_ligase_cen"/>
</dbReference>
<evidence type="ECO:0000256" key="13">
    <source>
        <dbReference type="ARBA" id="ARBA00022909"/>
    </source>
</evidence>
<evidence type="ECO:0000259" key="23">
    <source>
        <dbReference type="Pfam" id="PF08245"/>
    </source>
</evidence>
<dbReference type="Pfam" id="PF02875">
    <property type="entry name" value="Mur_ligase_C"/>
    <property type="match status" value="1"/>
</dbReference>
<evidence type="ECO:0000256" key="11">
    <source>
        <dbReference type="ARBA" id="ARBA00022840"/>
    </source>
</evidence>
<evidence type="ECO:0000256" key="18">
    <source>
        <dbReference type="ARBA" id="ARBA00047808"/>
    </source>
</evidence>
<dbReference type="PANTHER" id="PTHR11136">
    <property type="entry name" value="FOLYLPOLYGLUTAMATE SYNTHASE-RELATED"/>
    <property type="match status" value="1"/>
</dbReference>
<dbReference type="InterPro" id="IPR004101">
    <property type="entry name" value="Mur_ligase_C"/>
</dbReference>
<dbReference type="RefSeq" id="WP_256611687.1">
    <property type="nucleotide sequence ID" value="NZ_JANIBM010000022.1"/>
</dbReference>
<evidence type="ECO:0000256" key="2">
    <source>
        <dbReference type="ARBA" id="ARBA00004799"/>
    </source>
</evidence>
<dbReference type="InterPro" id="IPR001645">
    <property type="entry name" value="Folylpolyglutamate_synth"/>
</dbReference>
<comment type="catalytic activity">
    <reaction evidence="20">
        <text>7,8-dihydropteroate + L-glutamate + ATP = 7,8-dihydrofolate + ADP + phosphate + H(+)</text>
        <dbReference type="Rhea" id="RHEA:23584"/>
        <dbReference type="ChEBI" id="CHEBI:15378"/>
        <dbReference type="ChEBI" id="CHEBI:17839"/>
        <dbReference type="ChEBI" id="CHEBI:29985"/>
        <dbReference type="ChEBI" id="CHEBI:30616"/>
        <dbReference type="ChEBI" id="CHEBI:43474"/>
        <dbReference type="ChEBI" id="CHEBI:57451"/>
        <dbReference type="ChEBI" id="CHEBI:456216"/>
        <dbReference type="EC" id="6.3.2.12"/>
    </reaction>
</comment>
<comment type="catalytic activity">
    <reaction evidence="19">
        <text>(6R)-5,10-methylenetetrahydrofolyl-(gamma-L-Glu)(n) + L-glutamate + ATP = (6R)-5,10-methylenetetrahydrofolyl-(gamma-L-Glu)(n+1) + ADP + phosphate + H(+)</text>
        <dbReference type="Rhea" id="RHEA:51912"/>
        <dbReference type="Rhea" id="RHEA-COMP:13257"/>
        <dbReference type="Rhea" id="RHEA-COMP:13258"/>
        <dbReference type="ChEBI" id="CHEBI:15378"/>
        <dbReference type="ChEBI" id="CHEBI:29985"/>
        <dbReference type="ChEBI" id="CHEBI:30616"/>
        <dbReference type="ChEBI" id="CHEBI:43474"/>
        <dbReference type="ChEBI" id="CHEBI:136572"/>
        <dbReference type="ChEBI" id="CHEBI:456216"/>
        <dbReference type="EC" id="6.3.2.17"/>
    </reaction>
</comment>
<keyword evidence="11 21" id="KW-0067">ATP-binding</keyword>
<comment type="pathway">
    <text evidence="2">Cofactor biosynthesis; tetrahydrofolate biosynthesis; 7,8-dihydrofolate from 2-amino-4-hydroxy-6-hydroxymethyl-7,8-dihydropteridine diphosphate and 4-aminobenzoate: step 2/2.</text>
</comment>
<evidence type="ECO:0000313" key="24">
    <source>
        <dbReference type="EMBL" id="MCQ8182381.1"/>
    </source>
</evidence>
<dbReference type="Gene3D" id="3.40.1190.10">
    <property type="entry name" value="Mur-like, catalytic domain"/>
    <property type="match status" value="1"/>
</dbReference>
<proteinExistence type="inferred from homology"/>
<dbReference type="InterPro" id="IPR036615">
    <property type="entry name" value="Mur_ligase_C_dom_sf"/>
</dbReference>
<keyword evidence="25" id="KW-1185">Reference proteome</keyword>
<dbReference type="Proteomes" id="UP001524569">
    <property type="component" value="Unassembled WGS sequence"/>
</dbReference>
<evidence type="ECO:0000256" key="19">
    <source>
        <dbReference type="ARBA" id="ARBA00049035"/>
    </source>
</evidence>
<keyword evidence="10 21" id="KW-0547">Nucleotide-binding</keyword>
<keyword evidence="12" id="KW-0460">Magnesium</keyword>
<evidence type="ECO:0000256" key="15">
    <source>
        <dbReference type="ARBA" id="ARBA00030592"/>
    </source>
</evidence>
<feature type="domain" description="Mur ligase central" evidence="23">
    <location>
        <begin position="48"/>
        <end position="223"/>
    </location>
</feature>
<evidence type="ECO:0000256" key="3">
    <source>
        <dbReference type="ARBA" id="ARBA00005150"/>
    </source>
</evidence>
<organism evidence="24 25">
    <name type="scientific">Methylomonas aurea</name>
    <dbReference type="NCBI Taxonomy" id="2952224"/>
    <lineage>
        <taxon>Bacteria</taxon>
        <taxon>Pseudomonadati</taxon>
        <taxon>Pseudomonadota</taxon>
        <taxon>Gammaproteobacteria</taxon>
        <taxon>Methylococcales</taxon>
        <taxon>Methylococcaceae</taxon>
        <taxon>Methylomonas</taxon>
    </lineage>
</organism>
<dbReference type="EC" id="6.3.2.12" evidence="5"/>
<evidence type="ECO:0000256" key="10">
    <source>
        <dbReference type="ARBA" id="ARBA00022741"/>
    </source>
</evidence>
<name>A0ABT1UK26_9GAMM</name>
<protein>
    <recommendedName>
        <fullName evidence="7">Dihydrofolate synthase/folylpolyglutamate synthase</fullName>
        <ecNumber evidence="5">6.3.2.12</ecNumber>
        <ecNumber evidence="6">6.3.2.17</ecNumber>
    </recommendedName>
    <alternativeName>
        <fullName evidence="16">Folylpoly-gamma-glutamate synthetase-dihydrofolate synthetase</fullName>
    </alternativeName>
    <alternativeName>
        <fullName evidence="14">Folylpolyglutamate synthetase</fullName>
    </alternativeName>
    <alternativeName>
        <fullName evidence="15">Tetrahydrofolylpolyglutamate synthase</fullName>
    </alternativeName>
</protein>
<evidence type="ECO:0000256" key="1">
    <source>
        <dbReference type="ARBA" id="ARBA00002714"/>
    </source>
</evidence>
<evidence type="ECO:0000256" key="9">
    <source>
        <dbReference type="ARBA" id="ARBA00022723"/>
    </source>
</evidence>
<evidence type="ECO:0000256" key="4">
    <source>
        <dbReference type="ARBA" id="ARBA00008276"/>
    </source>
</evidence>
<dbReference type="EC" id="6.3.2.17" evidence="6"/>
<dbReference type="NCBIfam" id="NF008101">
    <property type="entry name" value="PRK10846.1"/>
    <property type="match status" value="1"/>
</dbReference>
<dbReference type="Pfam" id="PF08245">
    <property type="entry name" value="Mur_ligase_M"/>
    <property type="match status" value="1"/>
</dbReference>
<sequence length="421" mass="46122">MARFDSLQAWLAWQEQLHPRSIDLGLARVAGVYQKLNPTQTKPLTVTVGGTNGKGSCVAVLEAVYRAQGYKVGAYTSPHILRYNERIRIDGRAVDDVDICRVFSQIDAVRGDTSLSYFEFGTLAALCLFAEAGLDVQLLEVGLGGRLDAVNIVDPDVAVVTTIALDHVDWLGNTVEAIGREKAGIFRRSVPAVIGDAAAPASLRQVAEQIGAEVYQLGQAFSYRKLGETWEWRAGDRAYCDLPTPAFKGEHQYRNAAAVLMAVSALQDRLPVGELAIRTGLLRASLLGRFQLVDGKPRILLDVGHNPQAVGTLVEYLSDYFPDITIYAVFAMMRDKDIATVVEMMRERVTTWYLAPLDNPRAAEPELVESYFRQLDMANVETGFADFSAAFQAALAAAGPDELVLVFGSFFLVSEYLAKFS</sequence>
<evidence type="ECO:0000256" key="6">
    <source>
        <dbReference type="ARBA" id="ARBA00013025"/>
    </source>
</evidence>
<dbReference type="Gene3D" id="3.90.190.20">
    <property type="entry name" value="Mur ligase, C-terminal domain"/>
    <property type="match status" value="1"/>
</dbReference>
<feature type="domain" description="Mur ligase C-terminal" evidence="22">
    <location>
        <begin position="288"/>
        <end position="410"/>
    </location>
</feature>
<evidence type="ECO:0000259" key="22">
    <source>
        <dbReference type="Pfam" id="PF02875"/>
    </source>
</evidence>
<comment type="pathway">
    <text evidence="3">Cofactor biosynthesis; tetrahydrofolylpolyglutamate biosynthesis.</text>
</comment>
<dbReference type="NCBIfam" id="TIGR01499">
    <property type="entry name" value="folC"/>
    <property type="match status" value="1"/>
</dbReference>
<comment type="similarity">
    <text evidence="4 21">Belongs to the folylpolyglutamate synthase family.</text>
</comment>
<keyword evidence="9" id="KW-0479">Metal-binding</keyword>
<evidence type="ECO:0000256" key="20">
    <source>
        <dbReference type="ARBA" id="ARBA00049161"/>
    </source>
</evidence>
<comment type="function">
    <text evidence="1">Functions in two distinct reactions of the de novo folate biosynthetic pathway. Catalyzes the addition of a glutamate residue to dihydropteroate (7,8-dihydropteroate or H2Pte) to form dihydrofolate (7,8-dihydrofolate monoglutamate or H2Pte-Glu). Also catalyzes successive additions of L-glutamate to tetrahydrofolate or 10-formyltetrahydrofolate or 5,10-methylenetetrahydrofolate, leading to folylpolyglutamate derivatives.</text>
</comment>